<dbReference type="InterPro" id="IPR035992">
    <property type="entry name" value="Ricin_B-like_lectins"/>
</dbReference>
<dbReference type="Pfam" id="PF00150">
    <property type="entry name" value="Cellulase"/>
    <property type="match status" value="1"/>
</dbReference>
<evidence type="ECO:0000256" key="4">
    <source>
        <dbReference type="SAM" id="SignalP"/>
    </source>
</evidence>
<keyword evidence="2" id="KW-0378">Hydrolase</keyword>
<dbReference type="SUPFAM" id="SSF50370">
    <property type="entry name" value="Ricin B-like lectins"/>
    <property type="match status" value="1"/>
</dbReference>
<accession>A0A067JZD0</accession>
<dbReference type="Proteomes" id="UP000027138">
    <property type="component" value="Unassembled WGS sequence"/>
</dbReference>
<feature type="chain" id="PRO_5001639108" description="Glycoside hydrolase family 5 domain-containing protein" evidence="4">
    <location>
        <begin position="26"/>
        <end position="935"/>
    </location>
</feature>
<dbReference type="PANTHER" id="PTHR31263">
    <property type="entry name" value="CELLULASE FAMILY PROTEIN (AFU_ORTHOLOGUE AFUA_5G14560)"/>
    <property type="match status" value="1"/>
</dbReference>
<evidence type="ECO:0000256" key="3">
    <source>
        <dbReference type="ARBA" id="ARBA00023295"/>
    </source>
</evidence>
<evidence type="ECO:0000259" key="5">
    <source>
        <dbReference type="Pfam" id="PF00150"/>
    </source>
</evidence>
<comment type="similarity">
    <text evidence="1">Belongs to the glycosyl hydrolase 5 (cellulase A) family.</text>
</comment>
<protein>
    <recommendedName>
        <fullName evidence="5">Glycoside hydrolase family 5 domain-containing protein</fullName>
    </recommendedName>
</protein>
<name>A0A067JZD0_JATCU</name>
<dbReference type="GO" id="GO:0004553">
    <property type="term" value="F:hydrolase activity, hydrolyzing O-glycosyl compounds"/>
    <property type="evidence" value="ECO:0007669"/>
    <property type="project" value="InterPro"/>
</dbReference>
<organism evidence="6 7">
    <name type="scientific">Jatropha curcas</name>
    <name type="common">Barbados nut</name>
    <dbReference type="NCBI Taxonomy" id="180498"/>
    <lineage>
        <taxon>Eukaryota</taxon>
        <taxon>Viridiplantae</taxon>
        <taxon>Streptophyta</taxon>
        <taxon>Embryophyta</taxon>
        <taxon>Tracheophyta</taxon>
        <taxon>Spermatophyta</taxon>
        <taxon>Magnoliopsida</taxon>
        <taxon>eudicotyledons</taxon>
        <taxon>Gunneridae</taxon>
        <taxon>Pentapetalae</taxon>
        <taxon>rosids</taxon>
        <taxon>fabids</taxon>
        <taxon>Malpighiales</taxon>
        <taxon>Euphorbiaceae</taxon>
        <taxon>Crotonoideae</taxon>
        <taxon>Jatropheae</taxon>
        <taxon>Jatropha</taxon>
    </lineage>
</organism>
<dbReference type="GO" id="GO:0000272">
    <property type="term" value="P:polysaccharide catabolic process"/>
    <property type="evidence" value="ECO:0007669"/>
    <property type="project" value="InterPro"/>
</dbReference>
<dbReference type="InterPro" id="IPR017853">
    <property type="entry name" value="GH"/>
</dbReference>
<evidence type="ECO:0000313" key="6">
    <source>
        <dbReference type="EMBL" id="KDP25365.1"/>
    </source>
</evidence>
<dbReference type="PANTHER" id="PTHR31263:SF0">
    <property type="entry name" value="CELLULASE FAMILY PROTEIN (AFU_ORTHOLOGUE AFUA_5G14560)"/>
    <property type="match status" value="1"/>
</dbReference>
<dbReference type="InterPro" id="IPR001547">
    <property type="entry name" value="Glyco_hydro_5"/>
</dbReference>
<keyword evidence="4" id="KW-0732">Signal</keyword>
<sequence>MSAKSLLPAILFFSFSFLFSIPCSSLPLSTNGKWIVDSKTGQRVKLACVNWPAHLEPMVAEGFREQSLKRIVEQIVKQKYNCVRLTWATFMFTRYANITVKQSFQTLKLTETTGGIKKHNLFLYSMTLVQAFEAVIDELGNQGVMAVLDCQVSKPSWCCGERDGNAFFGDTSFDVQEWIQGLTKVAELVKSKPHVVGISTRNELRGPLSNVDDWYKYINEGASAIHKANPDVLIFVSGLGYATDLTFLKRQSLGTNYDNKLVYEAHWYAFSWGQKSDWDVKDINQVCKDKLDSFISKTGFITTLENPFPLFLGEFGFSQRGLDLSEDHFLSCFLAYASDIDLDWAIWGLQGSYYIRNNKEYADEHFGVLDSYWNRVRSPFMENRLNFVKQKLQDPTSDFYQSYVIFHPQSGACISTNERGEIYADSCDNPNQWEHAEDGHPIRLHSTNLCIEAIGDGLSPVLSENCSGQKSSWKLLSATKLHVAVIDESGQSLCLHKDSPYTSTILTIKCSLTFEDDPCMKDPQKDSTTQWFKLVQTNKSSWKLLSATKLNVAVIDESGQSLCLHKDSPYTSAILTIKCSLTFEDDPCMKDPQKDSTTQWFKLVQTNLLVLTTNVESRAIGELLIPINLTSKLVSFLRKWCEYGLLESKFVSGNSKLGEAISKFAGEFGLVQSKSDERCLPALWPQVLLLNLTWNGGCALGKVIGISTRNEIRGPRSNEEDWYKYMEQGIETIQKANPPVLIFASGLGYAVGHGGYWNMEDVNGVCYNETQRIFNQTGFVMNAEKPFPMFMGEFGLDQRAFSRGDERFLACFLAYAAEFDLEWVLWAWQEYQRRMELIKLKLQDPSLKSQVSHIMFHPQSGTCINADGTERISAGDCKAPSHWVHTRDGDPIRLKGKRLCIKVVSDGWEPMLSEDCSSEQSSWKSFPRPSFTWLP</sequence>
<keyword evidence="3" id="KW-0326">Glycosidase</keyword>
<dbReference type="SUPFAM" id="SSF51445">
    <property type="entry name" value="(Trans)glycosidases"/>
    <property type="match status" value="2"/>
</dbReference>
<evidence type="ECO:0000313" key="7">
    <source>
        <dbReference type="Proteomes" id="UP000027138"/>
    </source>
</evidence>
<proteinExistence type="inferred from homology"/>
<dbReference type="OrthoDB" id="442731at2759"/>
<gene>
    <name evidence="6" type="ORF">JCGZ_20521</name>
</gene>
<dbReference type="EMBL" id="KK914993">
    <property type="protein sequence ID" value="KDP25365.1"/>
    <property type="molecule type" value="Genomic_DNA"/>
</dbReference>
<dbReference type="Gene3D" id="3.20.20.80">
    <property type="entry name" value="Glycosidases"/>
    <property type="match status" value="2"/>
</dbReference>
<keyword evidence="7" id="KW-1185">Reference proteome</keyword>
<reference evidence="6 7" key="1">
    <citation type="journal article" date="2014" name="PLoS ONE">
        <title>Global Analysis of Gene Expression Profiles in Physic Nut (Jatropha curcas L.) Seedlings Exposed to Salt Stress.</title>
        <authorList>
            <person name="Zhang L."/>
            <person name="Zhang C."/>
            <person name="Wu P."/>
            <person name="Chen Y."/>
            <person name="Li M."/>
            <person name="Jiang H."/>
            <person name="Wu G."/>
        </authorList>
    </citation>
    <scope>NUCLEOTIDE SEQUENCE [LARGE SCALE GENOMIC DNA]</scope>
    <source>
        <strain evidence="7">cv. GZQX0401</strain>
        <tissue evidence="6">Young leaves</tissue>
    </source>
</reference>
<feature type="signal peptide" evidence="4">
    <location>
        <begin position="1"/>
        <end position="25"/>
    </location>
</feature>
<feature type="domain" description="Glycoside hydrolase family 5" evidence="5">
    <location>
        <begin position="64"/>
        <end position="349"/>
    </location>
</feature>
<evidence type="ECO:0000256" key="2">
    <source>
        <dbReference type="ARBA" id="ARBA00022801"/>
    </source>
</evidence>
<dbReference type="AlphaFoldDB" id="A0A067JZD0"/>
<evidence type="ECO:0000256" key="1">
    <source>
        <dbReference type="ARBA" id="ARBA00005641"/>
    </source>
</evidence>
<dbReference type="STRING" id="180498.A0A067JZD0"/>